<keyword evidence="1" id="KW-1133">Transmembrane helix</keyword>
<dbReference type="KEGG" id="mcg:GL4_2915"/>
<dbReference type="AlphaFoldDB" id="A0A0A8K5Y1"/>
<feature type="transmembrane region" description="Helical" evidence="1">
    <location>
        <begin position="17"/>
        <end position="37"/>
    </location>
</feature>
<protein>
    <submittedName>
        <fullName evidence="2">Uncharacterized protein</fullName>
    </submittedName>
</protein>
<organism evidence="2 3">
    <name type="scientific">Methyloceanibacter caenitepidi</name>
    <dbReference type="NCBI Taxonomy" id="1384459"/>
    <lineage>
        <taxon>Bacteria</taxon>
        <taxon>Pseudomonadati</taxon>
        <taxon>Pseudomonadota</taxon>
        <taxon>Alphaproteobacteria</taxon>
        <taxon>Hyphomicrobiales</taxon>
        <taxon>Hyphomicrobiaceae</taxon>
        <taxon>Methyloceanibacter</taxon>
    </lineage>
</organism>
<keyword evidence="1" id="KW-0812">Transmembrane</keyword>
<dbReference type="EMBL" id="AP014648">
    <property type="protein sequence ID" value="BAQ18348.1"/>
    <property type="molecule type" value="Genomic_DNA"/>
</dbReference>
<dbReference type="HOGENOM" id="CLU_3329974_0_0_5"/>
<sequence length="38" mass="4308">MTFAVVFRAKPHHVERLRIIVVVRVNLLSAAPLAWLAL</sequence>
<keyword evidence="1" id="KW-0472">Membrane</keyword>
<evidence type="ECO:0000313" key="3">
    <source>
        <dbReference type="Proteomes" id="UP000031643"/>
    </source>
</evidence>
<keyword evidence="3" id="KW-1185">Reference proteome</keyword>
<accession>A0A0A8K5Y1</accession>
<proteinExistence type="predicted"/>
<gene>
    <name evidence="2" type="ORF">GL4_2915</name>
</gene>
<evidence type="ECO:0000256" key="1">
    <source>
        <dbReference type="SAM" id="Phobius"/>
    </source>
</evidence>
<reference evidence="2 3" key="1">
    <citation type="submission" date="2014-09" db="EMBL/GenBank/DDBJ databases">
        <title>Genome sequencing of Methyloceanibacter caenitepidi Gela4.</title>
        <authorList>
            <person name="Takeuchi M."/>
            <person name="Susumu S."/>
            <person name="Kamagata Y."/>
            <person name="Oshima K."/>
            <person name="Hattori M."/>
            <person name="Iwasaki W."/>
        </authorList>
    </citation>
    <scope>NUCLEOTIDE SEQUENCE [LARGE SCALE GENOMIC DNA]</scope>
    <source>
        <strain evidence="2 3">Gela4</strain>
    </source>
</reference>
<evidence type="ECO:0000313" key="2">
    <source>
        <dbReference type="EMBL" id="BAQ18348.1"/>
    </source>
</evidence>
<name>A0A0A8K5Y1_9HYPH</name>
<dbReference type="Proteomes" id="UP000031643">
    <property type="component" value="Chromosome"/>
</dbReference>